<keyword evidence="2 7" id="KW-0812">Transmembrane</keyword>
<dbReference type="RefSeq" id="WP_080375791.1">
    <property type="nucleotide sequence ID" value="NZ_CABHQF010000001.1"/>
</dbReference>
<dbReference type="InterPro" id="IPR022781">
    <property type="entry name" value="Flagellar_biosynth_FliO"/>
</dbReference>
<keyword evidence="3 7" id="KW-1133">Transmembrane helix</keyword>
<keyword evidence="1 7" id="KW-1003">Cell membrane</keyword>
<keyword evidence="8" id="KW-0282">Flagellum</keyword>
<evidence type="ECO:0000256" key="1">
    <source>
        <dbReference type="ARBA" id="ARBA00022475"/>
    </source>
</evidence>
<dbReference type="PANTHER" id="PTHR38766">
    <property type="entry name" value="FLAGELLAR PROTEIN FLIO"/>
    <property type="match status" value="1"/>
</dbReference>
<evidence type="ECO:0000256" key="3">
    <source>
        <dbReference type="ARBA" id="ARBA00022989"/>
    </source>
</evidence>
<evidence type="ECO:0000256" key="4">
    <source>
        <dbReference type="ARBA" id="ARBA00023136"/>
    </source>
</evidence>
<keyword evidence="4 7" id="KW-0472">Membrane</keyword>
<dbReference type="GO" id="GO:0009425">
    <property type="term" value="C:bacterial-type flagellum basal body"/>
    <property type="evidence" value="ECO:0007669"/>
    <property type="project" value="UniProtKB-SubCell"/>
</dbReference>
<dbReference type="Pfam" id="PF04347">
    <property type="entry name" value="FliO"/>
    <property type="match status" value="1"/>
</dbReference>
<evidence type="ECO:0000256" key="5">
    <source>
        <dbReference type="ARBA" id="ARBA00023143"/>
    </source>
</evidence>
<feature type="transmembrane region" description="Helical" evidence="7">
    <location>
        <begin position="20"/>
        <end position="41"/>
    </location>
</feature>
<protein>
    <recommendedName>
        <fullName evidence="7">Flagellar protein</fullName>
    </recommendedName>
</protein>
<keyword evidence="8" id="KW-0966">Cell projection</keyword>
<gene>
    <name evidence="8" type="primary">fliO</name>
    <name evidence="8" type="ORF">CS533_02770</name>
</gene>
<evidence type="ECO:0000256" key="6">
    <source>
        <dbReference type="ARBA" id="ARBA00037937"/>
    </source>
</evidence>
<dbReference type="PANTHER" id="PTHR38766:SF1">
    <property type="entry name" value="FLAGELLAR PROTEIN FLIO"/>
    <property type="match status" value="1"/>
</dbReference>
<keyword evidence="5 7" id="KW-0975">Bacterial flagellum</keyword>
<sequence length="131" mass="14057">MMNTQTIHSMSEATNSGSILATVGGSLILILMIITAIAWIARRTGLTPRLPKGNQILSVVSSYSLGQRERIVVVDIGDKRLLLGVTTSQISCLGTFDQFDDHAMTPEPLLSGDFQSTLLGMLKKRKAGPTA</sequence>
<proteinExistence type="inferred from homology"/>
<evidence type="ECO:0000256" key="2">
    <source>
        <dbReference type="ARBA" id="ARBA00022692"/>
    </source>
</evidence>
<dbReference type="GeneID" id="89598324"/>
<evidence type="ECO:0000256" key="7">
    <source>
        <dbReference type="RuleBase" id="RU362064"/>
    </source>
</evidence>
<dbReference type="GO" id="GO:0005886">
    <property type="term" value="C:plasma membrane"/>
    <property type="evidence" value="ECO:0007669"/>
    <property type="project" value="UniProtKB-SubCell"/>
</dbReference>
<organism evidence="8 9">
    <name type="scientific">Yersinia bercovieri</name>
    <dbReference type="NCBI Taxonomy" id="634"/>
    <lineage>
        <taxon>Bacteria</taxon>
        <taxon>Pseudomonadati</taxon>
        <taxon>Pseudomonadota</taxon>
        <taxon>Gammaproteobacteria</taxon>
        <taxon>Enterobacterales</taxon>
        <taxon>Yersiniaceae</taxon>
        <taxon>Yersinia</taxon>
    </lineage>
</organism>
<reference evidence="8 9" key="1">
    <citation type="submission" date="2017-10" db="EMBL/GenBank/DDBJ databases">
        <authorList>
            <person name="Banno H."/>
            <person name="Chua N.-H."/>
        </authorList>
    </citation>
    <scope>NUCLEOTIDE SEQUENCE [LARGE SCALE GENOMIC DNA]</scope>
    <source>
        <strain evidence="8 9">SCPM-O-B-7607</strain>
    </source>
</reference>
<keyword evidence="8" id="KW-0969">Cilium</keyword>
<dbReference type="AlphaFoldDB" id="A0A2G4U6I6"/>
<name>A0A2G4U6I6_YERBE</name>
<comment type="caution">
    <text evidence="8">The sequence shown here is derived from an EMBL/GenBank/DDBJ whole genome shotgun (WGS) entry which is preliminary data.</text>
</comment>
<dbReference type="NCBIfam" id="TIGR03500">
    <property type="entry name" value="FliO_TIGR"/>
    <property type="match status" value="1"/>
</dbReference>
<accession>A0A2G4U6I6</accession>
<evidence type="ECO:0000313" key="9">
    <source>
        <dbReference type="Proteomes" id="UP000229378"/>
    </source>
</evidence>
<comment type="subcellular location">
    <subcellularLocation>
        <location evidence="7">Cell membrane</location>
    </subcellularLocation>
    <subcellularLocation>
        <location evidence="7">Bacterial flagellum basal body</location>
    </subcellularLocation>
</comment>
<dbReference type="InterPro" id="IPR052205">
    <property type="entry name" value="FliO/MopB"/>
</dbReference>
<dbReference type="Proteomes" id="UP000229378">
    <property type="component" value="Unassembled WGS sequence"/>
</dbReference>
<dbReference type="EMBL" id="PEHN01000002">
    <property type="protein sequence ID" value="PHZ28931.1"/>
    <property type="molecule type" value="Genomic_DNA"/>
</dbReference>
<evidence type="ECO:0000313" key="8">
    <source>
        <dbReference type="EMBL" id="PHZ28931.1"/>
    </source>
</evidence>
<comment type="similarity">
    <text evidence="6 7">Belongs to the FliO/MopB family.</text>
</comment>
<dbReference type="GO" id="GO:0044781">
    <property type="term" value="P:bacterial-type flagellum organization"/>
    <property type="evidence" value="ECO:0007669"/>
    <property type="project" value="UniProtKB-UniRule"/>
</dbReference>